<proteinExistence type="predicted"/>
<dbReference type="Pfam" id="PF19803">
    <property type="entry name" value="DUF6286"/>
    <property type="match status" value="1"/>
</dbReference>
<gene>
    <name evidence="3" type="ORF">GB882_13000</name>
</gene>
<sequence>MLAVLLIAAGLVLLRDALVGYRAVPGPAWIPLGLGAVDGLAPGTGFLVGGIIAVLVGVWLLYAALRRRVRSRAVLRARTGVYLAPGDIARLASAAAEDVGGVVTASSKAGTRSVRTTVRTTGGPGIDQAVLDAVHQRLDVLDPAPRVTVVVRGPTGRSRS</sequence>
<dbReference type="InterPro" id="IPR046253">
    <property type="entry name" value="DUF6286"/>
</dbReference>
<feature type="domain" description="DUF6286" evidence="2">
    <location>
        <begin position="55"/>
        <end position="152"/>
    </location>
</feature>
<comment type="caution">
    <text evidence="3">The sequence shown here is derived from an EMBL/GenBank/DDBJ whole genome shotgun (WGS) entry which is preliminary data.</text>
</comment>
<evidence type="ECO:0000313" key="4">
    <source>
        <dbReference type="Proteomes" id="UP000429644"/>
    </source>
</evidence>
<evidence type="ECO:0000313" key="3">
    <source>
        <dbReference type="EMBL" id="MPV89589.1"/>
    </source>
</evidence>
<keyword evidence="1" id="KW-1133">Transmembrane helix</keyword>
<dbReference type="Proteomes" id="UP000429644">
    <property type="component" value="Unassembled WGS sequence"/>
</dbReference>
<evidence type="ECO:0000256" key="1">
    <source>
        <dbReference type="SAM" id="Phobius"/>
    </source>
</evidence>
<organism evidence="3 4">
    <name type="scientific">Georgenia ruanii</name>
    <dbReference type="NCBI Taxonomy" id="348442"/>
    <lineage>
        <taxon>Bacteria</taxon>
        <taxon>Bacillati</taxon>
        <taxon>Actinomycetota</taxon>
        <taxon>Actinomycetes</taxon>
        <taxon>Micrococcales</taxon>
        <taxon>Bogoriellaceae</taxon>
        <taxon>Georgenia</taxon>
    </lineage>
</organism>
<keyword evidence="1" id="KW-0472">Membrane</keyword>
<protein>
    <recommendedName>
        <fullName evidence="2">DUF6286 domain-containing protein</fullName>
    </recommendedName>
</protein>
<feature type="transmembrane region" description="Helical" evidence="1">
    <location>
        <begin position="46"/>
        <end position="65"/>
    </location>
</feature>
<reference evidence="3 4" key="1">
    <citation type="submission" date="2019-10" db="EMBL/GenBank/DDBJ databases">
        <title>Georgenia wutianyii sp. nov. and Georgenia yuyongxinii sp. nov. isolated from plateau pika (Ochotona curzoniae) in the Qinghai-Tibet plateau of China.</title>
        <authorList>
            <person name="Tian Z."/>
        </authorList>
    </citation>
    <scope>NUCLEOTIDE SEQUENCE [LARGE SCALE GENOMIC DNA]</scope>
    <source>
        <strain evidence="3 4">JCM 15130</strain>
    </source>
</reference>
<keyword evidence="1" id="KW-0812">Transmembrane</keyword>
<name>A0A7J9UY80_9MICO</name>
<dbReference type="EMBL" id="WHPD01002802">
    <property type="protein sequence ID" value="MPV89589.1"/>
    <property type="molecule type" value="Genomic_DNA"/>
</dbReference>
<keyword evidence="4" id="KW-1185">Reference proteome</keyword>
<dbReference type="AlphaFoldDB" id="A0A7J9UY80"/>
<accession>A0A7J9UY80</accession>
<evidence type="ECO:0000259" key="2">
    <source>
        <dbReference type="Pfam" id="PF19803"/>
    </source>
</evidence>